<protein>
    <submittedName>
        <fullName evidence="3">Cupin domain-containing protein</fullName>
    </submittedName>
</protein>
<dbReference type="Gene3D" id="1.10.260.40">
    <property type="entry name" value="lambda repressor-like DNA-binding domains"/>
    <property type="match status" value="1"/>
</dbReference>
<gene>
    <name evidence="3" type="ORF">OUY24_43840</name>
</gene>
<proteinExistence type="predicted"/>
<evidence type="ECO:0000313" key="4">
    <source>
        <dbReference type="Proteomes" id="UP001212498"/>
    </source>
</evidence>
<dbReference type="PANTHER" id="PTHR46797:SF1">
    <property type="entry name" value="METHYLPHOSPHONATE SYNTHASE"/>
    <property type="match status" value="1"/>
</dbReference>
<dbReference type="InterPro" id="IPR014710">
    <property type="entry name" value="RmlC-like_jellyroll"/>
</dbReference>
<dbReference type="InterPro" id="IPR050807">
    <property type="entry name" value="TransReg_Diox_bact_type"/>
</dbReference>
<reference evidence="3 4" key="1">
    <citation type="submission" date="2022-11" db="EMBL/GenBank/DDBJ databases">
        <title>Nonomuraea corallina sp. nov., a new species of the genus Nonomuraea isolated from sea side sediment in Thai sea.</title>
        <authorList>
            <person name="Ngamcharungchit C."/>
            <person name="Matsumoto A."/>
            <person name="Suriyachadkun C."/>
            <person name="Panbangred W."/>
            <person name="Inahashi Y."/>
            <person name="Intra B."/>
        </authorList>
    </citation>
    <scope>NUCLEOTIDE SEQUENCE [LARGE SCALE GENOMIC DNA]</scope>
    <source>
        <strain evidence="3 4">DSM 43553</strain>
    </source>
</reference>
<comment type="caution">
    <text evidence="3">The sequence shown here is derived from an EMBL/GenBank/DDBJ whole genome shotgun (WGS) entry which is preliminary data.</text>
</comment>
<dbReference type="CDD" id="cd02209">
    <property type="entry name" value="cupin_XRE_C"/>
    <property type="match status" value="1"/>
</dbReference>
<organism evidence="3 4">
    <name type="scientific">Nonomuraea ferruginea</name>
    <dbReference type="NCBI Taxonomy" id="46174"/>
    <lineage>
        <taxon>Bacteria</taxon>
        <taxon>Bacillati</taxon>
        <taxon>Actinomycetota</taxon>
        <taxon>Actinomycetes</taxon>
        <taxon>Streptosporangiales</taxon>
        <taxon>Streptosporangiaceae</taxon>
        <taxon>Nonomuraea</taxon>
    </lineage>
</organism>
<dbReference type="InterPro" id="IPR013096">
    <property type="entry name" value="Cupin_2"/>
</dbReference>
<keyword evidence="1" id="KW-0238">DNA-binding</keyword>
<evidence type="ECO:0000259" key="2">
    <source>
        <dbReference type="PROSITE" id="PS50943"/>
    </source>
</evidence>
<dbReference type="PROSITE" id="PS50943">
    <property type="entry name" value="HTH_CROC1"/>
    <property type="match status" value="1"/>
</dbReference>
<sequence length="191" mass="20589">MIARVAEVVSGIGPKIKSLRKQNGYSLQSLAERADVSAATIHKIEQSDMVPTITTLLKIAGAFELPVSYFVEDDDDHLPTVHTRAANRRPIYTSHAGLDLAGITGPYGDFLMAAAVATVLPGASSGSKPMGHPGEELLYVMSGKLAFTVADTAYMLGAGDSLHFRTQQPHSWRNPAEEDCVVLWMALRPQQ</sequence>
<dbReference type="RefSeq" id="WP_148036247.1">
    <property type="nucleotide sequence ID" value="NZ_BAABFD010000006.1"/>
</dbReference>
<dbReference type="PANTHER" id="PTHR46797">
    <property type="entry name" value="HTH-TYPE TRANSCRIPTIONAL REGULATOR"/>
    <property type="match status" value="1"/>
</dbReference>
<feature type="domain" description="HTH cro/C1-type" evidence="2">
    <location>
        <begin position="16"/>
        <end position="70"/>
    </location>
</feature>
<dbReference type="SUPFAM" id="SSF47413">
    <property type="entry name" value="lambda repressor-like DNA-binding domains"/>
    <property type="match status" value="1"/>
</dbReference>
<dbReference type="InterPro" id="IPR010982">
    <property type="entry name" value="Lambda_DNA-bd_dom_sf"/>
</dbReference>
<dbReference type="SUPFAM" id="SSF51182">
    <property type="entry name" value="RmlC-like cupins"/>
    <property type="match status" value="1"/>
</dbReference>
<dbReference type="Gene3D" id="2.60.120.10">
    <property type="entry name" value="Jelly Rolls"/>
    <property type="match status" value="1"/>
</dbReference>
<dbReference type="EMBL" id="JAPNUD010000330">
    <property type="protein sequence ID" value="MDA0647600.1"/>
    <property type="molecule type" value="Genomic_DNA"/>
</dbReference>
<dbReference type="CDD" id="cd00093">
    <property type="entry name" value="HTH_XRE"/>
    <property type="match status" value="1"/>
</dbReference>
<keyword evidence="4" id="KW-1185">Reference proteome</keyword>
<dbReference type="Pfam" id="PF01381">
    <property type="entry name" value="HTH_3"/>
    <property type="match status" value="1"/>
</dbReference>
<dbReference type="Pfam" id="PF07883">
    <property type="entry name" value="Cupin_2"/>
    <property type="match status" value="1"/>
</dbReference>
<dbReference type="InterPro" id="IPR001387">
    <property type="entry name" value="Cro/C1-type_HTH"/>
</dbReference>
<dbReference type="SMART" id="SM00530">
    <property type="entry name" value="HTH_XRE"/>
    <property type="match status" value="1"/>
</dbReference>
<accession>A0ABT4TEL2</accession>
<evidence type="ECO:0000256" key="1">
    <source>
        <dbReference type="ARBA" id="ARBA00023125"/>
    </source>
</evidence>
<evidence type="ECO:0000313" key="3">
    <source>
        <dbReference type="EMBL" id="MDA0647600.1"/>
    </source>
</evidence>
<dbReference type="InterPro" id="IPR011051">
    <property type="entry name" value="RmlC_Cupin_sf"/>
</dbReference>
<dbReference type="Proteomes" id="UP001212498">
    <property type="component" value="Unassembled WGS sequence"/>
</dbReference>
<name>A0ABT4TEL2_9ACTN</name>